<evidence type="ECO:0000259" key="2">
    <source>
        <dbReference type="SMART" id="SM00458"/>
    </source>
</evidence>
<proteinExistence type="predicted"/>
<organism evidence="3 4">
    <name type="scientific">Dyella nitratireducens</name>
    <dbReference type="NCBI Taxonomy" id="1849580"/>
    <lineage>
        <taxon>Bacteria</taxon>
        <taxon>Pseudomonadati</taxon>
        <taxon>Pseudomonadota</taxon>
        <taxon>Gammaproteobacteria</taxon>
        <taxon>Lysobacterales</taxon>
        <taxon>Rhodanobacteraceae</taxon>
        <taxon>Dyella</taxon>
    </lineage>
</organism>
<evidence type="ECO:0000313" key="4">
    <source>
        <dbReference type="Proteomes" id="UP000620046"/>
    </source>
</evidence>
<dbReference type="InterPro" id="IPR000772">
    <property type="entry name" value="Ricin_B_lectin"/>
</dbReference>
<gene>
    <name evidence="3" type="ORF">GCM10010981_33040</name>
</gene>
<feature type="chain" id="PRO_5045790820" description="Ricin B lectin domain-containing protein" evidence="1">
    <location>
        <begin position="23"/>
        <end position="371"/>
    </location>
</feature>
<dbReference type="SUPFAM" id="SSF50370">
    <property type="entry name" value="Ricin B-like lectins"/>
    <property type="match status" value="1"/>
</dbReference>
<dbReference type="EMBL" id="BMJA01000002">
    <property type="protein sequence ID" value="GGA41226.1"/>
    <property type="molecule type" value="Genomic_DNA"/>
</dbReference>
<keyword evidence="4" id="KW-1185">Reference proteome</keyword>
<dbReference type="PROSITE" id="PS50231">
    <property type="entry name" value="RICIN_B_LECTIN"/>
    <property type="match status" value="1"/>
</dbReference>
<comment type="caution">
    <text evidence="3">The sequence shown here is derived from an EMBL/GenBank/DDBJ whole genome shotgun (WGS) entry which is preliminary data.</text>
</comment>
<evidence type="ECO:0000256" key="1">
    <source>
        <dbReference type="SAM" id="SignalP"/>
    </source>
</evidence>
<protein>
    <recommendedName>
        <fullName evidence="2">Ricin B lectin domain-containing protein</fullName>
    </recommendedName>
</protein>
<dbReference type="Gene3D" id="2.80.10.50">
    <property type="match status" value="1"/>
</dbReference>
<dbReference type="Proteomes" id="UP000620046">
    <property type="component" value="Unassembled WGS sequence"/>
</dbReference>
<feature type="signal peptide" evidence="1">
    <location>
        <begin position="1"/>
        <end position="22"/>
    </location>
</feature>
<accession>A0ABQ1GCZ0</accession>
<sequence>MKATKSLYTLSWLLLFPFFAHAGDVPGTYAKYQWSSSVTGLTSVDYDINVQADPGYRANVRFANRFHLAGSSNGGYVGMEDNSRVGPNFVFTVRGATQYTAGDPGSYCVTLGGKDGGIRCRLPYSWIPTNNYQFQLAYVGGEWLNVTVTDTYTNQSFNLGSILTDATSISPQGMESQTKYLEANSPHSNCYNQPYSDVIFGAPSSNGVQATVSGTGTNTTCATFSNVLNGEQFNGAGNLLRGLYQGDDGLCVDAGDGHTNNVAATTQTCNKKKEAQAWVLGKDGTMRLQSNLCLDVANANSPSGAAVVVDQCTDSASQQWWVGGDGNLLFSSLANSQYCLTEGAAGTQLTVQECTGQTGQNWSMPLLPVLP</sequence>
<dbReference type="SMART" id="SM00458">
    <property type="entry name" value="RICIN"/>
    <property type="match status" value="1"/>
</dbReference>
<evidence type="ECO:0000313" key="3">
    <source>
        <dbReference type="EMBL" id="GGA41226.1"/>
    </source>
</evidence>
<dbReference type="InterPro" id="IPR035992">
    <property type="entry name" value="Ricin_B-like_lectins"/>
</dbReference>
<name>A0ABQ1GCZ0_9GAMM</name>
<feature type="domain" description="Ricin B lectin" evidence="2">
    <location>
        <begin position="234"/>
        <end position="365"/>
    </location>
</feature>
<dbReference type="RefSeq" id="WP_188795583.1">
    <property type="nucleotide sequence ID" value="NZ_BMJA01000002.1"/>
</dbReference>
<dbReference type="Pfam" id="PF00652">
    <property type="entry name" value="Ricin_B_lectin"/>
    <property type="match status" value="1"/>
</dbReference>
<keyword evidence="1" id="KW-0732">Signal</keyword>
<reference evidence="4" key="1">
    <citation type="journal article" date="2019" name="Int. J. Syst. Evol. Microbiol.">
        <title>The Global Catalogue of Microorganisms (GCM) 10K type strain sequencing project: providing services to taxonomists for standard genome sequencing and annotation.</title>
        <authorList>
            <consortium name="The Broad Institute Genomics Platform"/>
            <consortium name="The Broad Institute Genome Sequencing Center for Infectious Disease"/>
            <person name="Wu L."/>
            <person name="Ma J."/>
        </authorList>
    </citation>
    <scope>NUCLEOTIDE SEQUENCE [LARGE SCALE GENOMIC DNA]</scope>
    <source>
        <strain evidence="4">CGMCC 1.15439</strain>
    </source>
</reference>